<accession>A0AA37SBT5</accession>
<gene>
    <name evidence="1" type="ORF">GCM10007876_21160</name>
</gene>
<evidence type="ECO:0000313" key="1">
    <source>
        <dbReference type="EMBL" id="GLQ31637.1"/>
    </source>
</evidence>
<proteinExistence type="predicted"/>
<comment type="caution">
    <text evidence="1">The sequence shown here is derived from an EMBL/GenBank/DDBJ whole genome shotgun (WGS) entry which is preliminary data.</text>
</comment>
<sequence>MNQREHLFSKLTELEALLVAFNVGEGGFDPLIPEKVEFSANLLFGMAKELGCLDVCGLAEQIRRKAIDSALDTAEKSLLVEIRREAWRHEVTLGRYQTLAEKRKLKFDKIKEVITPILEDPARFSVDLSEYRLLVEGVRARLSEKVYANLCAYLDDGKVLGKIIKDVRHQLTWLFDIERRSGLPSAEDVDEAFSVEWAEYDLRIKRHVARVLSKSGVKVPL</sequence>
<reference evidence="1" key="2">
    <citation type="submission" date="2023-01" db="EMBL/GenBank/DDBJ databases">
        <title>Draft genome sequence of Litoribrevibacter albus strain NBRC 110071.</title>
        <authorList>
            <person name="Sun Q."/>
            <person name="Mori K."/>
        </authorList>
    </citation>
    <scope>NUCLEOTIDE SEQUENCE</scope>
    <source>
        <strain evidence="1">NBRC 110071</strain>
    </source>
</reference>
<evidence type="ECO:0000313" key="2">
    <source>
        <dbReference type="Proteomes" id="UP001161389"/>
    </source>
</evidence>
<protein>
    <submittedName>
        <fullName evidence="1">Uncharacterized protein</fullName>
    </submittedName>
</protein>
<dbReference type="RefSeq" id="WP_284381319.1">
    <property type="nucleotide sequence ID" value="NZ_BSNM01000014.1"/>
</dbReference>
<dbReference type="AlphaFoldDB" id="A0AA37SBT5"/>
<keyword evidence="2" id="KW-1185">Reference proteome</keyword>
<name>A0AA37SBT5_9GAMM</name>
<dbReference type="Proteomes" id="UP001161389">
    <property type="component" value="Unassembled WGS sequence"/>
</dbReference>
<reference evidence="1" key="1">
    <citation type="journal article" date="2014" name="Int. J. Syst. Evol. Microbiol.">
        <title>Complete genome sequence of Corynebacterium casei LMG S-19264T (=DSM 44701T), isolated from a smear-ripened cheese.</title>
        <authorList>
            <consortium name="US DOE Joint Genome Institute (JGI-PGF)"/>
            <person name="Walter F."/>
            <person name="Albersmeier A."/>
            <person name="Kalinowski J."/>
            <person name="Ruckert C."/>
        </authorList>
    </citation>
    <scope>NUCLEOTIDE SEQUENCE</scope>
    <source>
        <strain evidence="1">NBRC 110071</strain>
    </source>
</reference>
<dbReference type="EMBL" id="BSNM01000014">
    <property type="protein sequence ID" value="GLQ31637.1"/>
    <property type="molecule type" value="Genomic_DNA"/>
</dbReference>
<organism evidence="1 2">
    <name type="scientific">Litoribrevibacter albus</name>
    <dbReference type="NCBI Taxonomy" id="1473156"/>
    <lineage>
        <taxon>Bacteria</taxon>
        <taxon>Pseudomonadati</taxon>
        <taxon>Pseudomonadota</taxon>
        <taxon>Gammaproteobacteria</taxon>
        <taxon>Oceanospirillales</taxon>
        <taxon>Oceanospirillaceae</taxon>
        <taxon>Litoribrevibacter</taxon>
    </lineage>
</organism>